<name>A0ABT8BMZ8_9VIBR</name>
<comment type="caution">
    <text evidence="8">The sequence shown here is derived from an EMBL/GenBank/DDBJ whole genome shotgun (WGS) entry which is preliminary data.</text>
</comment>
<evidence type="ECO:0000256" key="3">
    <source>
        <dbReference type="ARBA" id="ARBA00022801"/>
    </source>
</evidence>
<dbReference type="InterPro" id="IPR001405">
    <property type="entry name" value="UPF0758"/>
</dbReference>
<dbReference type="PROSITE" id="PS01302">
    <property type="entry name" value="UPF0758"/>
    <property type="match status" value="1"/>
</dbReference>
<keyword evidence="5" id="KW-0482">Metalloprotease</keyword>
<evidence type="ECO:0000313" key="9">
    <source>
        <dbReference type="Proteomes" id="UP001238540"/>
    </source>
</evidence>
<protein>
    <submittedName>
        <fullName evidence="8">DNA repair protein RadC</fullName>
    </submittedName>
</protein>
<comment type="similarity">
    <text evidence="6">Belongs to the UPF0758 family.</text>
</comment>
<proteinExistence type="inferred from homology"/>
<evidence type="ECO:0000313" key="8">
    <source>
        <dbReference type="EMBL" id="MDN3608516.1"/>
    </source>
</evidence>
<dbReference type="Proteomes" id="UP001238540">
    <property type="component" value="Unassembled WGS sequence"/>
</dbReference>
<dbReference type="InterPro" id="IPR010994">
    <property type="entry name" value="RuvA_2-like"/>
</dbReference>
<gene>
    <name evidence="8" type="primary">radC</name>
    <name evidence="8" type="ORF">QWZ16_01825</name>
</gene>
<dbReference type="Gene3D" id="3.40.140.10">
    <property type="entry name" value="Cytidine Deaminase, domain 2"/>
    <property type="match status" value="1"/>
</dbReference>
<dbReference type="EMBL" id="JAUFQC010000001">
    <property type="protein sequence ID" value="MDN3608516.1"/>
    <property type="molecule type" value="Genomic_DNA"/>
</dbReference>
<dbReference type="RefSeq" id="WP_254868836.1">
    <property type="nucleotide sequence ID" value="NZ_JABEYA020000016.1"/>
</dbReference>
<keyword evidence="2" id="KW-0479">Metal-binding</keyword>
<dbReference type="PANTHER" id="PTHR30471">
    <property type="entry name" value="DNA REPAIR PROTEIN RADC"/>
    <property type="match status" value="1"/>
</dbReference>
<evidence type="ECO:0000256" key="2">
    <source>
        <dbReference type="ARBA" id="ARBA00022723"/>
    </source>
</evidence>
<keyword evidence="9" id="KW-1185">Reference proteome</keyword>
<dbReference type="SUPFAM" id="SSF47781">
    <property type="entry name" value="RuvA domain 2-like"/>
    <property type="match status" value="1"/>
</dbReference>
<reference evidence="9" key="1">
    <citation type="journal article" date="2019" name="Int. J. Syst. Evol. Microbiol.">
        <title>The Global Catalogue of Microorganisms (GCM) 10K type strain sequencing project: providing services to taxonomists for standard genome sequencing and annotation.</title>
        <authorList>
            <consortium name="The Broad Institute Genomics Platform"/>
            <consortium name="The Broad Institute Genome Sequencing Center for Infectious Disease"/>
            <person name="Wu L."/>
            <person name="Ma J."/>
        </authorList>
    </citation>
    <scope>NUCLEOTIDE SEQUENCE [LARGE SCALE GENOMIC DNA]</scope>
    <source>
        <strain evidence="9">CECT 7398</strain>
    </source>
</reference>
<dbReference type="CDD" id="cd08071">
    <property type="entry name" value="MPN_DUF2466"/>
    <property type="match status" value="1"/>
</dbReference>
<feature type="domain" description="MPN" evidence="7">
    <location>
        <begin position="98"/>
        <end position="220"/>
    </location>
</feature>
<evidence type="ECO:0000256" key="1">
    <source>
        <dbReference type="ARBA" id="ARBA00022670"/>
    </source>
</evidence>
<dbReference type="SUPFAM" id="SSF102712">
    <property type="entry name" value="JAB1/MPN domain"/>
    <property type="match status" value="1"/>
</dbReference>
<keyword evidence="4" id="KW-0862">Zinc</keyword>
<dbReference type="Pfam" id="PF04002">
    <property type="entry name" value="RadC"/>
    <property type="match status" value="1"/>
</dbReference>
<evidence type="ECO:0000256" key="6">
    <source>
        <dbReference type="RuleBase" id="RU003797"/>
    </source>
</evidence>
<keyword evidence="3" id="KW-0378">Hydrolase</keyword>
<dbReference type="NCBIfam" id="TIGR00608">
    <property type="entry name" value="radc"/>
    <property type="match status" value="1"/>
</dbReference>
<dbReference type="InterPro" id="IPR020891">
    <property type="entry name" value="UPF0758_CS"/>
</dbReference>
<dbReference type="InterPro" id="IPR046778">
    <property type="entry name" value="UPF0758_N"/>
</dbReference>
<evidence type="ECO:0000256" key="4">
    <source>
        <dbReference type="ARBA" id="ARBA00022833"/>
    </source>
</evidence>
<sequence length="220" mass="24653">MLPKESMPREKLLNQGPQSLTDAELLAIFLRTGCRGVSVLQLADHVLKEFGSLRALFAASPAAFCHHRGLGTAKYVQLQAAMEMTQRFLNEGLARGETLTHLAQTKSYISLKLRGQHREIFYTLFLDSHYRLIHDEALFSGTLDASSVYPREVVKKALEYNAAYLILAHNHPSGVAQPSQADRRITQRIGDALAMVDIRLLDHFVVGDDEVLSFSEYGWI</sequence>
<dbReference type="NCBIfam" id="NF000642">
    <property type="entry name" value="PRK00024.1"/>
    <property type="match status" value="1"/>
</dbReference>
<evidence type="ECO:0000259" key="7">
    <source>
        <dbReference type="PROSITE" id="PS50249"/>
    </source>
</evidence>
<dbReference type="InterPro" id="IPR037518">
    <property type="entry name" value="MPN"/>
</dbReference>
<evidence type="ECO:0000256" key="5">
    <source>
        <dbReference type="ARBA" id="ARBA00023049"/>
    </source>
</evidence>
<keyword evidence="1" id="KW-0645">Protease</keyword>
<dbReference type="PROSITE" id="PS50249">
    <property type="entry name" value="MPN"/>
    <property type="match status" value="1"/>
</dbReference>
<organism evidence="8 9">
    <name type="scientific">Vibrio ostreicida</name>
    <dbReference type="NCBI Taxonomy" id="526588"/>
    <lineage>
        <taxon>Bacteria</taxon>
        <taxon>Pseudomonadati</taxon>
        <taxon>Pseudomonadota</taxon>
        <taxon>Gammaproteobacteria</taxon>
        <taxon>Vibrionales</taxon>
        <taxon>Vibrionaceae</taxon>
        <taxon>Vibrio</taxon>
    </lineage>
</organism>
<dbReference type="PANTHER" id="PTHR30471:SF3">
    <property type="entry name" value="UPF0758 PROTEIN YEES-RELATED"/>
    <property type="match status" value="1"/>
</dbReference>
<accession>A0ABT8BMZ8</accession>
<dbReference type="InterPro" id="IPR025657">
    <property type="entry name" value="RadC_JAB"/>
</dbReference>
<dbReference type="Pfam" id="PF20582">
    <property type="entry name" value="UPF0758_N"/>
    <property type="match status" value="1"/>
</dbReference>